<dbReference type="GO" id="GO:0030897">
    <property type="term" value="C:HOPS complex"/>
    <property type="evidence" value="ECO:0007669"/>
    <property type="project" value="TreeGrafter"/>
</dbReference>
<organism evidence="12 15">
    <name type="scientific">Wallemia mellicola</name>
    <dbReference type="NCBI Taxonomy" id="1708541"/>
    <lineage>
        <taxon>Eukaryota</taxon>
        <taxon>Fungi</taxon>
        <taxon>Dikarya</taxon>
        <taxon>Basidiomycota</taxon>
        <taxon>Wallemiomycotina</taxon>
        <taxon>Wallemiomycetes</taxon>
        <taxon>Wallemiales</taxon>
        <taxon>Wallemiaceae</taxon>
        <taxon>Wallemia</taxon>
    </lineage>
</organism>
<dbReference type="InterPro" id="IPR007810">
    <property type="entry name" value="Pep3/Vps18_beta-prop"/>
</dbReference>
<evidence type="ECO:0000313" key="13">
    <source>
        <dbReference type="EMBL" id="TIC59350.1"/>
    </source>
</evidence>
<keyword evidence="2" id="KW-0479">Metal-binding</keyword>
<feature type="domain" description="Pep3/Vps18 RING C-terminal" evidence="10">
    <location>
        <begin position="859"/>
        <end position="914"/>
    </location>
</feature>
<comment type="subcellular location">
    <subcellularLocation>
        <location evidence="6">Endomembrane system</location>
        <topology evidence="6">Peripheral membrane protein</topology>
        <orientation evidence="6">Cytoplasmic side</orientation>
    </subcellularLocation>
</comment>
<name>A0A4T0T4P4_9BASI</name>
<dbReference type="GO" id="GO:0030674">
    <property type="term" value="F:protein-macromolecule adaptor activity"/>
    <property type="evidence" value="ECO:0007669"/>
    <property type="project" value="TreeGrafter"/>
</dbReference>
<feature type="domain" description="Pep3/Vps18 beta-propeller" evidence="9">
    <location>
        <begin position="49"/>
        <end position="391"/>
    </location>
</feature>
<evidence type="ECO:0000256" key="6">
    <source>
        <dbReference type="ARBA" id="ARBA00029433"/>
    </source>
</evidence>
<dbReference type="PANTHER" id="PTHR23323:SF26">
    <property type="entry name" value="VACUOLAR PROTEIN SORTING-ASSOCIATED PROTEIN 18 HOMOLOG"/>
    <property type="match status" value="1"/>
</dbReference>
<reference evidence="14 15" key="1">
    <citation type="submission" date="2019-03" db="EMBL/GenBank/DDBJ databases">
        <title>Sequencing 25 genomes of Wallemia mellicola.</title>
        <authorList>
            <person name="Gostincar C."/>
        </authorList>
    </citation>
    <scope>NUCLEOTIDE SEQUENCE [LARGE SCALE GENOMIC DNA]</scope>
    <source>
        <strain evidence="12 15">EXF-1262</strain>
        <strain evidence="13 14">EXF-1277</strain>
        <strain evidence="11 16">EXF-6152</strain>
    </source>
</reference>
<dbReference type="EMBL" id="SPRC01000062">
    <property type="protein sequence ID" value="TIB75517.1"/>
    <property type="molecule type" value="Genomic_DNA"/>
</dbReference>
<dbReference type="Proteomes" id="UP000305362">
    <property type="component" value="Unassembled WGS sequence"/>
</dbReference>
<dbReference type="EMBL" id="SPRV01000066">
    <property type="protein sequence ID" value="TIC59350.1"/>
    <property type="molecule type" value="Genomic_DNA"/>
</dbReference>
<evidence type="ECO:0000259" key="10">
    <source>
        <dbReference type="Pfam" id="PF26148"/>
    </source>
</evidence>
<gene>
    <name evidence="13" type="ORF">E3Q03_03911</name>
    <name evidence="12" type="ORF">E3Q17_01735</name>
    <name evidence="11" type="ORF">E3Q22_03963</name>
</gene>
<dbReference type="Proteomes" id="UP000307169">
    <property type="component" value="Unassembled WGS sequence"/>
</dbReference>
<evidence type="ECO:0000256" key="7">
    <source>
        <dbReference type="PROSITE-ProRule" id="PRU01006"/>
    </source>
</evidence>
<evidence type="ECO:0000256" key="2">
    <source>
        <dbReference type="ARBA" id="ARBA00022723"/>
    </source>
</evidence>
<dbReference type="InterPro" id="IPR000547">
    <property type="entry name" value="Clathrin_H-chain/VPS_repeat"/>
</dbReference>
<dbReference type="InterPro" id="IPR058919">
    <property type="entry name" value="Pep3/Vps18_RING_C"/>
</dbReference>
<dbReference type="GO" id="GO:0007033">
    <property type="term" value="P:vacuole organization"/>
    <property type="evidence" value="ECO:0007669"/>
    <property type="project" value="TreeGrafter"/>
</dbReference>
<evidence type="ECO:0000313" key="11">
    <source>
        <dbReference type="EMBL" id="TIB75517.1"/>
    </source>
</evidence>
<sequence length="991" mass="114358">MLDEFVQHPNNNHVIKSRIDNLDEQGWNSDPTLQLLDIDNQNGDLEDTIFELTQVQFSPPSHIVNLTVINNHLFILLETGQILQINLLQADIIDNLDITSTTLSRNAKVYVDPTLKHLIVVDTTENGVHYIHTDTRRAKLLPKLSRLGLSTLHFVNTRSSSFQQSAVILVGTFEGNVYQSVINPNPSDIFRKNSEERQIKLLFSFKESIVDIRSHINDDRKSAVVFVITKSRTYTFIGPFGRMDNDGGVGFEGVFSQSPFSIKISESGLSSHTSFNYDVRLARNSLSPPKSIAWLCDKSLYNAKLDLSTHNPEMVFQKSTLTDVDVEAKSILLTEHHCLCLYQGGIKSLRLLDGAVIWDEPLPDTIIGMQRDDLCGTFWLYSHDSIYELTVRDEDRDVWTVYLSKREFDNALKVCKNTQQREIILAKQADVFFAQGKYIQSAQAYAQSTTKAFETVVLKFVDANERDSLRYYLSARLERTRKADLTQRMMLATWMLEIYLDKLNQLEDLMASESTEDDTENAKTEYSMMEDDLKTFLSTYKNNLDRKVVYDSFKIHGRYNLLLEYASYVEDWSTIVEDHVHSGRWNDVLETLPKQALTDKKIETNRDLYYRYAFLLLREASEKTIEVWKREPRLELKRLIPALIQTEKLSKESRRCAIDYLLWRIDSDGSQEAIAHNLYINLLSKDSENEDELVEYLKRTPTPKFDVDFALRLFDKRGLNKACIQVYAIMKLYDCSVDLAINSGDLNLAKVYADKPTDDPILRKKLWLRIARVIVQDQRDIKSAMQFLEGSDVLQLEDILPFFPSFEVVDDFKEEICNALDRYSSRIQDLQVDMDESARTSQRIKDEMEKLKDRYVVISPNEKCALSGKSISGCEFYVFPTQRVYRADALLERLTTYAEPSTLKRIIELQSEIEGVKTTPKSSYFTGERLRELIVPSTINQIFNTSTKRRKDVSKLRKELDEILTKSDPLVEESIINIDKPFASINQEWNL</sequence>
<dbReference type="Pfam" id="PF05131">
    <property type="entry name" value="Pep3_Vps18"/>
    <property type="match status" value="1"/>
</dbReference>
<keyword evidence="5" id="KW-0472">Membrane</keyword>
<accession>A0A4T0T4P4</accession>
<evidence type="ECO:0000256" key="1">
    <source>
        <dbReference type="ARBA" id="ARBA00010454"/>
    </source>
</evidence>
<evidence type="ECO:0000256" key="3">
    <source>
        <dbReference type="ARBA" id="ARBA00022771"/>
    </source>
</evidence>
<dbReference type="GO" id="GO:0006904">
    <property type="term" value="P:vesicle docking involved in exocytosis"/>
    <property type="evidence" value="ECO:0007669"/>
    <property type="project" value="TreeGrafter"/>
</dbReference>
<protein>
    <submittedName>
        <fullName evidence="12">Uncharacterized protein</fullName>
    </submittedName>
</protein>
<evidence type="ECO:0000256" key="8">
    <source>
        <dbReference type="SAM" id="Coils"/>
    </source>
</evidence>
<comment type="caution">
    <text evidence="12">The sequence shown here is derived from an EMBL/GenBank/DDBJ whole genome shotgun (WGS) entry which is preliminary data.</text>
</comment>
<dbReference type="PANTHER" id="PTHR23323">
    <property type="entry name" value="VACUOLAR PROTEIN SORTING-ASSOCIATED PROTEIN"/>
    <property type="match status" value="1"/>
</dbReference>
<dbReference type="GO" id="GO:0048284">
    <property type="term" value="P:organelle fusion"/>
    <property type="evidence" value="ECO:0007669"/>
    <property type="project" value="TreeGrafter"/>
</dbReference>
<evidence type="ECO:0000259" key="9">
    <source>
        <dbReference type="Pfam" id="PF05131"/>
    </source>
</evidence>
<dbReference type="GO" id="GO:0006886">
    <property type="term" value="P:intracellular protein transport"/>
    <property type="evidence" value="ECO:0007669"/>
    <property type="project" value="UniProtKB-UniRule"/>
</dbReference>
<feature type="repeat" description="CHCR" evidence="7">
    <location>
        <begin position="627"/>
        <end position="783"/>
    </location>
</feature>
<comment type="similarity">
    <text evidence="1">Belongs to the VPS18 family.</text>
</comment>
<keyword evidence="8" id="KW-0175">Coiled coil</keyword>
<feature type="coiled-coil region" evidence="8">
    <location>
        <begin position="813"/>
        <end position="854"/>
    </location>
</feature>
<evidence type="ECO:0000256" key="4">
    <source>
        <dbReference type="ARBA" id="ARBA00022833"/>
    </source>
</evidence>
<dbReference type="Pfam" id="PF26148">
    <property type="entry name" value="VPS18_RING_C"/>
    <property type="match status" value="1"/>
</dbReference>
<dbReference type="PROSITE" id="PS50236">
    <property type="entry name" value="CHCR"/>
    <property type="match status" value="1"/>
</dbReference>
<dbReference type="AlphaFoldDB" id="A0A4T0T4P4"/>
<keyword evidence="3" id="KW-0863">Zinc-finger</keyword>
<dbReference type="GO" id="GO:0007032">
    <property type="term" value="P:endosome organization"/>
    <property type="evidence" value="ECO:0007669"/>
    <property type="project" value="TreeGrafter"/>
</dbReference>
<dbReference type="OrthoDB" id="1845386at2759"/>
<dbReference type="EMBL" id="SPRH01000016">
    <property type="protein sequence ID" value="TIC01601.1"/>
    <property type="molecule type" value="Genomic_DNA"/>
</dbReference>
<evidence type="ECO:0000313" key="12">
    <source>
        <dbReference type="EMBL" id="TIC01601.1"/>
    </source>
</evidence>
<evidence type="ECO:0000256" key="5">
    <source>
        <dbReference type="ARBA" id="ARBA00023136"/>
    </source>
</evidence>
<dbReference type="Proteomes" id="UP000310685">
    <property type="component" value="Unassembled WGS sequence"/>
</dbReference>
<dbReference type="GO" id="GO:0005768">
    <property type="term" value="C:endosome"/>
    <property type="evidence" value="ECO:0007669"/>
    <property type="project" value="TreeGrafter"/>
</dbReference>
<evidence type="ECO:0000313" key="14">
    <source>
        <dbReference type="Proteomes" id="UP000305362"/>
    </source>
</evidence>
<dbReference type="GO" id="GO:0008270">
    <property type="term" value="F:zinc ion binding"/>
    <property type="evidence" value="ECO:0007669"/>
    <property type="project" value="UniProtKB-KW"/>
</dbReference>
<evidence type="ECO:0000313" key="16">
    <source>
        <dbReference type="Proteomes" id="UP000310685"/>
    </source>
</evidence>
<proteinExistence type="inferred from homology"/>
<keyword evidence="4" id="KW-0862">Zinc</keyword>
<evidence type="ECO:0000313" key="15">
    <source>
        <dbReference type="Proteomes" id="UP000307169"/>
    </source>
</evidence>